<dbReference type="InterPro" id="IPR039757">
    <property type="entry name" value="EIF2D"/>
</dbReference>
<protein>
    <submittedName>
        <fullName evidence="2">Eukaryotic translation initiation factor 2D</fullName>
    </submittedName>
</protein>
<dbReference type="GO" id="GO:0003743">
    <property type="term" value="F:translation initiation factor activity"/>
    <property type="evidence" value="ECO:0007669"/>
    <property type="project" value="UniProtKB-KW"/>
</dbReference>
<accession>A0AA35SVL5</accession>
<dbReference type="SUPFAM" id="SSF47592">
    <property type="entry name" value="SWIB/MDM2 domain"/>
    <property type="match status" value="1"/>
</dbReference>
<dbReference type="PANTHER" id="PTHR12217:SF4">
    <property type="entry name" value="EUKARYOTIC TRANSLATION INITIATION FACTOR 2D"/>
    <property type="match status" value="1"/>
</dbReference>
<dbReference type="InterPro" id="IPR057429">
    <property type="entry name" value="WH_eIF2D"/>
</dbReference>
<sequence length="226" mass="25347">MVAGVQFEEPKSNDDLLCKEGMDELLKECFFRALNLVSETAKLPLLTSTFYSAFMLPQCPTGMRLDVKKSSYKKLSQFLRMMHELGVIRVQETMKGVESITNIDFDHPSINNISSPASSSASAVGTTKLVRDIYVSEFYSPSHKLLPLFHCSGYDKSSLLSATQVRESIKLYVEQNQLQSATNKSVVVLDPILCEALHHKTSFVCEELTWAELLERSVMLYSCSVV</sequence>
<evidence type="ECO:0000259" key="1">
    <source>
        <dbReference type="PROSITE" id="PS51925"/>
    </source>
</evidence>
<dbReference type="InterPro" id="IPR036885">
    <property type="entry name" value="SWIB_MDM2_dom_sf"/>
</dbReference>
<dbReference type="InterPro" id="IPR003121">
    <property type="entry name" value="SWIB_MDM2_domain"/>
</dbReference>
<organism evidence="2 3">
    <name type="scientific">Geodia barretti</name>
    <name type="common">Barrett's horny sponge</name>
    <dbReference type="NCBI Taxonomy" id="519541"/>
    <lineage>
        <taxon>Eukaryota</taxon>
        <taxon>Metazoa</taxon>
        <taxon>Porifera</taxon>
        <taxon>Demospongiae</taxon>
        <taxon>Heteroscleromorpha</taxon>
        <taxon>Tetractinellida</taxon>
        <taxon>Astrophorina</taxon>
        <taxon>Geodiidae</taxon>
        <taxon>Geodia</taxon>
    </lineage>
</organism>
<dbReference type="Pfam" id="PF26291">
    <property type="entry name" value="SWIB_eIF2D"/>
    <property type="match status" value="1"/>
</dbReference>
<dbReference type="AlphaFoldDB" id="A0AA35SVL5"/>
<dbReference type="EMBL" id="CASHTH010002809">
    <property type="protein sequence ID" value="CAI8035571.1"/>
    <property type="molecule type" value="Genomic_DNA"/>
</dbReference>
<gene>
    <name evidence="2" type="ORF">GBAR_LOCUS19933</name>
</gene>
<evidence type="ECO:0000313" key="3">
    <source>
        <dbReference type="Proteomes" id="UP001174909"/>
    </source>
</evidence>
<proteinExistence type="predicted"/>
<dbReference type="Proteomes" id="UP001174909">
    <property type="component" value="Unassembled WGS sequence"/>
</dbReference>
<dbReference type="PANTHER" id="PTHR12217">
    <property type="entry name" value="EUKARYOTIC TRANSLATION INITIATION FACTOR 2D"/>
    <property type="match status" value="1"/>
</dbReference>
<dbReference type="PROSITE" id="PS51925">
    <property type="entry name" value="SWIB_MDM2"/>
    <property type="match status" value="1"/>
</dbReference>
<comment type="caution">
    <text evidence="2">The sequence shown here is derived from an EMBL/GenBank/DDBJ whole genome shotgun (WGS) entry which is preliminary data.</text>
</comment>
<dbReference type="InterPro" id="IPR058886">
    <property type="entry name" value="SWIB_eIF2D"/>
</dbReference>
<keyword evidence="2" id="KW-0648">Protein biosynthesis</keyword>
<keyword evidence="2" id="KW-0396">Initiation factor</keyword>
<evidence type="ECO:0000313" key="2">
    <source>
        <dbReference type="EMBL" id="CAI8035571.1"/>
    </source>
</evidence>
<reference evidence="2" key="1">
    <citation type="submission" date="2023-03" db="EMBL/GenBank/DDBJ databases">
        <authorList>
            <person name="Steffen K."/>
            <person name="Cardenas P."/>
        </authorList>
    </citation>
    <scope>NUCLEOTIDE SEQUENCE</scope>
</reference>
<keyword evidence="3" id="KW-1185">Reference proteome</keyword>
<name>A0AA35SVL5_GEOBA</name>
<dbReference type="Pfam" id="PF25304">
    <property type="entry name" value="WHD_eIF2D"/>
    <property type="match status" value="1"/>
</dbReference>
<dbReference type="Gene3D" id="1.10.245.10">
    <property type="entry name" value="SWIB/MDM2 domain"/>
    <property type="match status" value="1"/>
</dbReference>
<dbReference type="GO" id="GO:0001731">
    <property type="term" value="P:formation of translation preinitiation complex"/>
    <property type="evidence" value="ECO:0007669"/>
    <property type="project" value="InterPro"/>
</dbReference>
<feature type="domain" description="DM2" evidence="1">
    <location>
        <begin position="137"/>
        <end position="220"/>
    </location>
</feature>